<feature type="domain" description="C2H2-type" evidence="8">
    <location>
        <begin position="21"/>
        <end position="49"/>
    </location>
</feature>
<dbReference type="SUPFAM" id="SSF57667">
    <property type="entry name" value="beta-beta-alpha zinc fingers"/>
    <property type="match status" value="1"/>
</dbReference>
<evidence type="ECO:0000313" key="10">
    <source>
        <dbReference type="Proteomes" id="UP001303373"/>
    </source>
</evidence>
<keyword evidence="6" id="KW-0539">Nucleus</keyword>
<dbReference type="GO" id="GO:0006351">
    <property type="term" value="P:DNA-templated transcription"/>
    <property type="evidence" value="ECO:0007669"/>
    <property type="project" value="InterPro"/>
</dbReference>
<organism evidence="9 10">
    <name type="scientific">Acrodontium crateriforme</name>
    <dbReference type="NCBI Taxonomy" id="150365"/>
    <lineage>
        <taxon>Eukaryota</taxon>
        <taxon>Fungi</taxon>
        <taxon>Dikarya</taxon>
        <taxon>Ascomycota</taxon>
        <taxon>Pezizomycotina</taxon>
        <taxon>Dothideomycetes</taxon>
        <taxon>Dothideomycetidae</taxon>
        <taxon>Mycosphaerellales</taxon>
        <taxon>Teratosphaeriaceae</taxon>
        <taxon>Acrodontium</taxon>
    </lineage>
</organism>
<dbReference type="InterPro" id="IPR036236">
    <property type="entry name" value="Znf_C2H2_sf"/>
</dbReference>
<evidence type="ECO:0000256" key="2">
    <source>
        <dbReference type="ARBA" id="ARBA00022723"/>
    </source>
</evidence>
<evidence type="ECO:0000256" key="5">
    <source>
        <dbReference type="ARBA" id="ARBA00022833"/>
    </source>
</evidence>
<evidence type="ECO:0000256" key="6">
    <source>
        <dbReference type="ARBA" id="ARBA00023242"/>
    </source>
</evidence>
<dbReference type="PROSITE" id="PS00028">
    <property type="entry name" value="ZINC_FINGER_C2H2_1"/>
    <property type="match status" value="2"/>
</dbReference>
<dbReference type="SMART" id="SM00355">
    <property type="entry name" value="ZnF_C2H2"/>
    <property type="match status" value="2"/>
</dbReference>
<dbReference type="CDD" id="cd12148">
    <property type="entry name" value="fungal_TF_MHR"/>
    <property type="match status" value="1"/>
</dbReference>
<dbReference type="PROSITE" id="PS50157">
    <property type="entry name" value="ZINC_FINGER_C2H2_2"/>
    <property type="match status" value="2"/>
</dbReference>
<dbReference type="GO" id="GO:0008270">
    <property type="term" value="F:zinc ion binding"/>
    <property type="evidence" value="ECO:0007669"/>
    <property type="project" value="UniProtKB-KW"/>
</dbReference>
<evidence type="ECO:0000256" key="7">
    <source>
        <dbReference type="PROSITE-ProRule" id="PRU00042"/>
    </source>
</evidence>
<keyword evidence="4 7" id="KW-0863">Zinc-finger</keyword>
<dbReference type="InterPro" id="IPR007219">
    <property type="entry name" value="XnlR_reg_dom"/>
</dbReference>
<dbReference type="GO" id="GO:0000978">
    <property type="term" value="F:RNA polymerase II cis-regulatory region sequence-specific DNA binding"/>
    <property type="evidence" value="ECO:0007669"/>
    <property type="project" value="InterPro"/>
</dbReference>
<sequence length="743" mass="81335">MSPSTASSSAKKTPTVVPYRHVCPTCARAFQRATGLERHRRSAHSKEKNYACEFCSQAYSRIDLLQRHVSLYHKQVAADKGRMQGTTDLVMAQQSTMPPQSSMQFTSQPVPTPDFPRSTIEFNSLMAPSSVTQQQQQSPLPLVNCGIDQDMLNWFNETPSSLSEMLPDEPVTTGLTHANSLSMASTLPSPALPWASSDFTAPLSTYFPGGSSGSNSAPASILTSLNLSPGIDALRSSSLGDASIDGALNFLSPPQSTTVSSASMDLSSISDSEMWPLPEPSHLDAYRQNFAPHLPFIHLPSISRVNTADELEADLCRAMTMVGGNYEPLSPNAQEPGDGSLSNRSTMKPCDYYGCVTLKAKTIRCIESMPDQLLGGPDSSVQVLLRRTQTMILLQIVAMFSEVKTHRVSAKLSHGALVAIARELLQHVSFGEYGISWVEWIRREEIIRTLWSVYLLDCLQSFCYRRRPGLSLSELSHLPDLGPDDLWLAATEIEFNERAAQATTTRESVFGFMLSLKETAPPAMPGCLSLSGQLLVVTTLVTEIMATVQADTAMRRQLANRLRGIMSTPKADHIDDLRVLAQAVDRSDAHLRSQVDSDNRQLMRWLSLLHHSTPRPNMQDKGCTPFIRDFMPWYWAGIHLLGVLRGRLGAGCSDPNQLHDRLASYSTQSQGNMDAINDASIEVMHLLVRIRLSLGILDGGAKMQSAIGSVDFAAALPPLPEYLATISIAGLFPPFSASNSPWL</sequence>
<protein>
    <recommendedName>
        <fullName evidence="8">C2H2-type domain-containing protein</fullName>
    </recommendedName>
</protein>
<evidence type="ECO:0000313" key="9">
    <source>
        <dbReference type="EMBL" id="WPG98203.1"/>
    </source>
</evidence>
<dbReference type="InterPro" id="IPR013087">
    <property type="entry name" value="Znf_C2H2_type"/>
</dbReference>
<dbReference type="Gene3D" id="3.30.160.60">
    <property type="entry name" value="Classic Zinc Finger"/>
    <property type="match status" value="1"/>
</dbReference>
<dbReference type="PANTHER" id="PTHR40626:SF11">
    <property type="entry name" value="ZINC FINGER PROTEIN YPR022C"/>
    <property type="match status" value="1"/>
</dbReference>
<dbReference type="PANTHER" id="PTHR40626">
    <property type="entry name" value="MIP31509P"/>
    <property type="match status" value="1"/>
</dbReference>
<dbReference type="InterPro" id="IPR051059">
    <property type="entry name" value="VerF-like"/>
</dbReference>
<keyword evidence="5" id="KW-0862">Zinc</keyword>
<comment type="subcellular location">
    <subcellularLocation>
        <location evidence="1">Nucleus</location>
    </subcellularLocation>
</comment>
<gene>
    <name evidence="9" type="ORF">R9X50_00099000</name>
</gene>
<dbReference type="Pfam" id="PF00096">
    <property type="entry name" value="zf-C2H2"/>
    <property type="match status" value="1"/>
</dbReference>
<keyword evidence="3" id="KW-0677">Repeat</keyword>
<proteinExistence type="predicted"/>
<reference evidence="9 10" key="1">
    <citation type="submission" date="2023-11" db="EMBL/GenBank/DDBJ databases">
        <title>An acidophilic fungus is an integral part of prey digestion in a carnivorous sundew plant.</title>
        <authorList>
            <person name="Tsai I.J."/>
        </authorList>
    </citation>
    <scope>NUCLEOTIDE SEQUENCE [LARGE SCALE GENOMIC DNA]</scope>
    <source>
        <strain evidence="9">169a</strain>
    </source>
</reference>
<dbReference type="GO" id="GO:0005634">
    <property type="term" value="C:nucleus"/>
    <property type="evidence" value="ECO:0007669"/>
    <property type="project" value="UniProtKB-SubCell"/>
</dbReference>
<keyword evidence="2" id="KW-0479">Metal-binding</keyword>
<dbReference type="EMBL" id="CP138580">
    <property type="protein sequence ID" value="WPG98203.1"/>
    <property type="molecule type" value="Genomic_DNA"/>
</dbReference>
<dbReference type="Proteomes" id="UP001303373">
    <property type="component" value="Chromosome 1"/>
</dbReference>
<dbReference type="GO" id="GO:0000785">
    <property type="term" value="C:chromatin"/>
    <property type="evidence" value="ECO:0007669"/>
    <property type="project" value="TreeGrafter"/>
</dbReference>
<evidence type="ECO:0000256" key="3">
    <source>
        <dbReference type="ARBA" id="ARBA00022737"/>
    </source>
</evidence>
<evidence type="ECO:0000256" key="4">
    <source>
        <dbReference type="ARBA" id="ARBA00022771"/>
    </source>
</evidence>
<evidence type="ECO:0000256" key="1">
    <source>
        <dbReference type="ARBA" id="ARBA00004123"/>
    </source>
</evidence>
<feature type="domain" description="C2H2-type" evidence="8">
    <location>
        <begin position="50"/>
        <end position="73"/>
    </location>
</feature>
<dbReference type="GO" id="GO:0000981">
    <property type="term" value="F:DNA-binding transcription factor activity, RNA polymerase II-specific"/>
    <property type="evidence" value="ECO:0007669"/>
    <property type="project" value="InterPro"/>
</dbReference>
<keyword evidence="10" id="KW-1185">Reference proteome</keyword>
<name>A0AAQ3LYB5_9PEZI</name>
<dbReference type="AlphaFoldDB" id="A0AAQ3LYB5"/>
<dbReference type="Pfam" id="PF04082">
    <property type="entry name" value="Fungal_trans"/>
    <property type="match status" value="1"/>
</dbReference>
<accession>A0AAQ3LYB5</accession>
<evidence type="ECO:0000259" key="8">
    <source>
        <dbReference type="PROSITE" id="PS50157"/>
    </source>
</evidence>